<evidence type="ECO:0000313" key="2">
    <source>
        <dbReference type="Proteomes" id="UP000664915"/>
    </source>
</evidence>
<accession>A0A879R2D8</accession>
<organism evidence="1 2">
    <name type="scientific">Synechococcus phage S-SRM01</name>
    <dbReference type="NCBI Taxonomy" id="2781608"/>
    <lineage>
        <taxon>Viruses</taxon>
        <taxon>Duplodnaviria</taxon>
        <taxon>Heunggongvirae</taxon>
        <taxon>Uroviricota</taxon>
        <taxon>Caudoviricetes</taxon>
        <taxon>Pantevenvirales</taxon>
        <taxon>Kyanoviridae</taxon>
        <taxon>Serangoonvirus</taxon>
        <taxon>Serangoonvirus essarone</taxon>
    </lineage>
</organism>
<evidence type="ECO:0000313" key="1">
    <source>
        <dbReference type="EMBL" id="QPX48039.1"/>
    </source>
</evidence>
<protein>
    <submittedName>
        <fullName evidence="1">Uncharacterized protein</fullName>
    </submittedName>
</protein>
<dbReference type="Proteomes" id="UP000664915">
    <property type="component" value="Segment"/>
</dbReference>
<dbReference type="EMBL" id="MW015081">
    <property type="protein sequence ID" value="QPX48039.1"/>
    <property type="molecule type" value="Genomic_DNA"/>
</dbReference>
<sequence>MKLFDYETYSDYGTEWFFQVLTSRRFALLDITVQWDDYGCDDLLPAIQFSIGSSHLFGGFIRYKRFQFDCSIIDWKPRDLRWYRLHK</sequence>
<dbReference type="KEGG" id="vg:77946244"/>
<reference evidence="1" key="1">
    <citation type="submission" date="2020-09" db="EMBL/GenBank/DDBJ databases">
        <authorList>
            <person name="Zhang D."/>
            <person name="Hatherill J.R."/>
            <person name="Ramirez J.F."/>
            <person name="Edinger B."/>
            <person name="Balarin R."/>
            <person name="Sullivan A."/>
            <person name="Humpal K.M."/>
            <person name="Guseva A."/>
            <person name="Butela K.A."/>
            <person name="Garlena R.A."/>
            <person name="Russell D.A."/>
            <person name="Pope W.H."/>
            <person name="Jacobs-Sera D."/>
            <person name="Hatfull G.F."/>
        </authorList>
    </citation>
    <scope>NUCLEOTIDE SEQUENCE</scope>
</reference>
<keyword evidence="2" id="KW-1185">Reference proteome</keyword>
<dbReference type="GeneID" id="77946244"/>
<name>A0A879R2D8_9CAUD</name>
<proteinExistence type="predicted"/>
<dbReference type="RefSeq" id="YP_010670049.1">
    <property type="nucleotide sequence ID" value="NC_070963.1"/>
</dbReference>